<gene>
    <name evidence="1" type="ORF">PR048_004704</name>
</gene>
<keyword evidence="2" id="KW-1185">Reference proteome</keyword>
<name>A0ABQ9I663_9NEOP</name>
<dbReference type="Proteomes" id="UP001159363">
    <property type="component" value="Chromosome 2"/>
</dbReference>
<protein>
    <submittedName>
        <fullName evidence="1">Uncharacterized protein</fullName>
    </submittedName>
</protein>
<comment type="caution">
    <text evidence="1">The sequence shown here is derived from an EMBL/GenBank/DDBJ whole genome shotgun (WGS) entry which is preliminary data.</text>
</comment>
<sequence>MGKLMPLFSGPFEIKREVFHNCYELVVPGTNELVGRQNMSDGAVRNSVCQQTMRLFLQRYRHTCLPGHALLDCKSLGAVFEHQAGIRVP</sequence>
<evidence type="ECO:0000313" key="2">
    <source>
        <dbReference type="Proteomes" id="UP001159363"/>
    </source>
</evidence>
<proteinExistence type="predicted"/>
<organism evidence="1 2">
    <name type="scientific">Dryococelus australis</name>
    <dbReference type="NCBI Taxonomy" id="614101"/>
    <lineage>
        <taxon>Eukaryota</taxon>
        <taxon>Metazoa</taxon>
        <taxon>Ecdysozoa</taxon>
        <taxon>Arthropoda</taxon>
        <taxon>Hexapoda</taxon>
        <taxon>Insecta</taxon>
        <taxon>Pterygota</taxon>
        <taxon>Neoptera</taxon>
        <taxon>Polyneoptera</taxon>
        <taxon>Phasmatodea</taxon>
        <taxon>Verophasmatodea</taxon>
        <taxon>Anareolatae</taxon>
        <taxon>Phasmatidae</taxon>
        <taxon>Eurycanthinae</taxon>
        <taxon>Dryococelus</taxon>
    </lineage>
</organism>
<reference evidence="1 2" key="1">
    <citation type="submission" date="2023-02" db="EMBL/GenBank/DDBJ databases">
        <title>LHISI_Scaffold_Assembly.</title>
        <authorList>
            <person name="Stuart O.P."/>
            <person name="Cleave R."/>
            <person name="Magrath M.J.L."/>
            <person name="Mikheyev A.S."/>
        </authorList>
    </citation>
    <scope>NUCLEOTIDE SEQUENCE [LARGE SCALE GENOMIC DNA]</scope>
    <source>
        <strain evidence="1">Daus_M_001</strain>
        <tissue evidence="1">Leg muscle</tissue>
    </source>
</reference>
<accession>A0ABQ9I663</accession>
<dbReference type="EMBL" id="JARBHB010000002">
    <property type="protein sequence ID" value="KAJ8892124.1"/>
    <property type="molecule type" value="Genomic_DNA"/>
</dbReference>
<evidence type="ECO:0000313" key="1">
    <source>
        <dbReference type="EMBL" id="KAJ8892124.1"/>
    </source>
</evidence>